<dbReference type="InterPro" id="IPR051598">
    <property type="entry name" value="TSUP/Inactive_protease-like"/>
</dbReference>
<feature type="transmembrane region" description="Helical" evidence="6">
    <location>
        <begin position="70"/>
        <end position="93"/>
    </location>
</feature>
<dbReference type="EMBL" id="CP001682">
    <property type="protein sequence ID" value="ACU93847.1"/>
    <property type="molecule type" value="Genomic_DNA"/>
</dbReference>
<evidence type="ECO:0000256" key="3">
    <source>
        <dbReference type="ARBA" id="ARBA00022692"/>
    </source>
</evidence>
<evidence type="ECO:0000256" key="1">
    <source>
        <dbReference type="ARBA" id="ARBA00004141"/>
    </source>
</evidence>
<keyword evidence="8" id="KW-1185">Reference proteome</keyword>
<name>C7MLP1_CRYCD</name>
<keyword evidence="3 6" id="KW-0812">Transmembrane</keyword>
<sequence length="302" mass="30286">MVLGLVIASLAGVGIGLLSGLLGIGGGTVIVPLLRLGFGFAAIEATATSLFAIIPTSVAGVVGHLRHRTCVVGVGVAAGLAGALTSPIGVQLADRSPSWAIMLAAALVIGYSAVTMLKKALVSSHVTSSHAASPHVPHAMPSQDASPHVASSHAISPYVAQESIKKSINAHRVHATCHQILVGALSGLIAGLASGYVGVGGGFIMVPLFVSFAGISMKQSSGTSLIGVAILAIPGVISQMTLGNVQVLPGLALALGSVPGALWGARLVQVIPERSLRLLFGMVLVLMACALVFNEVFSLIVG</sequence>
<dbReference type="InterPro" id="IPR002781">
    <property type="entry name" value="TM_pro_TauE-like"/>
</dbReference>
<reference evidence="7 8" key="1">
    <citation type="journal article" date="2009" name="Stand. Genomic Sci.">
        <title>Complete genome sequence of Cryptobacterium curtum type strain (12-3).</title>
        <authorList>
            <person name="Mavrommatis K."/>
            <person name="Pukall R."/>
            <person name="Rohde C."/>
            <person name="Chen F."/>
            <person name="Sims D."/>
            <person name="Brettin T."/>
            <person name="Kuske C."/>
            <person name="Detter J.C."/>
            <person name="Han C."/>
            <person name="Lapidus A."/>
            <person name="Copeland A."/>
            <person name="Glavina Del Rio T."/>
            <person name="Nolan M."/>
            <person name="Lucas S."/>
            <person name="Tice H."/>
            <person name="Cheng J.F."/>
            <person name="Bruce D."/>
            <person name="Goodwin L."/>
            <person name="Pitluck S."/>
            <person name="Ovchinnikova G."/>
            <person name="Pati A."/>
            <person name="Ivanova N."/>
            <person name="Chen A."/>
            <person name="Palaniappan K."/>
            <person name="Chain P."/>
            <person name="D'haeseleer P."/>
            <person name="Goker M."/>
            <person name="Bristow J."/>
            <person name="Eisen J.A."/>
            <person name="Markowitz V."/>
            <person name="Hugenholtz P."/>
            <person name="Rohde M."/>
            <person name="Klenk H.P."/>
            <person name="Kyrpides N.C."/>
        </authorList>
    </citation>
    <scope>NUCLEOTIDE SEQUENCE [LARGE SCALE GENOMIC DNA]</scope>
    <source>
        <strain evidence="8">ATCC 700683 / DSM 15641 / 12-3</strain>
    </source>
</reference>
<protein>
    <recommendedName>
        <fullName evidence="6">Probable membrane transporter protein</fullName>
    </recommendedName>
</protein>
<evidence type="ECO:0000313" key="8">
    <source>
        <dbReference type="Proteomes" id="UP000000954"/>
    </source>
</evidence>
<dbReference type="Proteomes" id="UP000000954">
    <property type="component" value="Chromosome"/>
</dbReference>
<dbReference type="AlphaFoldDB" id="C7MLP1"/>
<accession>C7MLP1</accession>
<feature type="transmembrane region" description="Helical" evidence="6">
    <location>
        <begin position="222"/>
        <end position="241"/>
    </location>
</feature>
<comment type="similarity">
    <text evidence="2 6">Belongs to the 4-toluene sulfonate uptake permease (TSUP) (TC 2.A.102) family.</text>
</comment>
<evidence type="ECO:0000256" key="4">
    <source>
        <dbReference type="ARBA" id="ARBA00022989"/>
    </source>
</evidence>
<evidence type="ECO:0000256" key="2">
    <source>
        <dbReference type="ARBA" id="ARBA00009142"/>
    </source>
</evidence>
<dbReference type="STRING" id="469378.Ccur_01140"/>
<dbReference type="KEGG" id="ccu:Ccur_01140"/>
<feature type="transmembrane region" description="Helical" evidence="6">
    <location>
        <begin position="33"/>
        <end position="58"/>
    </location>
</feature>
<feature type="transmembrane region" description="Helical" evidence="6">
    <location>
        <begin position="247"/>
        <end position="266"/>
    </location>
</feature>
<gene>
    <name evidence="7" type="ordered locus">Ccur_01140</name>
</gene>
<evidence type="ECO:0000313" key="7">
    <source>
        <dbReference type="EMBL" id="ACU93847.1"/>
    </source>
</evidence>
<dbReference type="GO" id="GO:0005886">
    <property type="term" value="C:plasma membrane"/>
    <property type="evidence" value="ECO:0007669"/>
    <property type="project" value="UniProtKB-SubCell"/>
</dbReference>
<dbReference type="RefSeq" id="WP_012802536.1">
    <property type="nucleotide sequence ID" value="NC_013170.1"/>
</dbReference>
<feature type="transmembrane region" description="Helical" evidence="6">
    <location>
        <begin position="99"/>
        <end position="117"/>
    </location>
</feature>
<keyword evidence="6" id="KW-1003">Cell membrane</keyword>
<feature type="transmembrane region" description="Helical" evidence="6">
    <location>
        <begin position="278"/>
        <end position="301"/>
    </location>
</feature>
<dbReference type="eggNOG" id="COG0730">
    <property type="taxonomic scope" value="Bacteria"/>
</dbReference>
<dbReference type="HOGENOM" id="CLU_045498_6_2_11"/>
<evidence type="ECO:0000256" key="6">
    <source>
        <dbReference type="RuleBase" id="RU363041"/>
    </source>
</evidence>
<dbReference type="Pfam" id="PF01925">
    <property type="entry name" value="TauE"/>
    <property type="match status" value="1"/>
</dbReference>
<dbReference type="PANTHER" id="PTHR43701">
    <property type="entry name" value="MEMBRANE TRANSPORTER PROTEIN MJ0441-RELATED"/>
    <property type="match status" value="1"/>
</dbReference>
<comment type="subcellular location">
    <subcellularLocation>
        <location evidence="6">Cell membrane</location>
        <topology evidence="6">Multi-pass membrane protein</topology>
    </subcellularLocation>
    <subcellularLocation>
        <location evidence="1">Membrane</location>
        <topology evidence="1">Multi-pass membrane protein</topology>
    </subcellularLocation>
</comment>
<keyword evidence="4 6" id="KW-1133">Transmembrane helix</keyword>
<organism evidence="7 8">
    <name type="scientific">Cryptobacterium curtum (strain ATCC 700683 / DSM 15641 / CCUG 43107 / 12-3)</name>
    <dbReference type="NCBI Taxonomy" id="469378"/>
    <lineage>
        <taxon>Bacteria</taxon>
        <taxon>Bacillati</taxon>
        <taxon>Actinomycetota</taxon>
        <taxon>Coriobacteriia</taxon>
        <taxon>Eggerthellales</taxon>
        <taxon>Eggerthellaceae</taxon>
        <taxon>Cryptobacterium</taxon>
    </lineage>
</organism>
<evidence type="ECO:0000256" key="5">
    <source>
        <dbReference type="ARBA" id="ARBA00023136"/>
    </source>
</evidence>
<keyword evidence="5 6" id="KW-0472">Membrane</keyword>
<proteinExistence type="inferred from homology"/>
<dbReference type="PANTHER" id="PTHR43701:SF2">
    <property type="entry name" value="MEMBRANE TRANSPORTER PROTEIN YJNA-RELATED"/>
    <property type="match status" value="1"/>
</dbReference>